<sequence length="512" mass="59550">MTLSKTKLLRTFAFTFWLLITLVIFTTYLMSLQSSMQISAWYNATAGIMQTDLLINDILNQAEDIMKLRQAELPNVPFDLWHRLESMRLNSTCAYAPTIQWLRFHNDYWQVFHNANFTYHLFNAYYDARAHVTQSSAVVRVLAMLKGMVPPKNKIHCQLWHDSDDKPTIVPVVEQRLVWNIKWGTVAEYFPHLLTCGVPPTTRKAVAPRAVSLVMNICDRASNILRVLYERPTGNETQHGFAVCLKGLDYPNADMGPRLVEWLEMQRLLGARKVITYKLVLHPNLERVLEHYVAEGFVEVHPLSLGLEMVGKPLYLHDFLHGSIGNKRVNELVPYNDCFYRNMYKYSYIVTVDIDEVIMPLGNRTNWQQLIDEAKHLRTANCPEGYASVCIRNVHFPTDRQNYAETSAVPRHMFLLQHVHRREPEAVGKGAKCLHNSSEALVLHNHYNLGALKSCRWINMEPTTVQLQHYRLLEEKEKWETKILDESIYRYKDTLVNSVEPVLRKLSYLSYW</sequence>
<dbReference type="RefSeq" id="XP_049311790.1">
    <property type="nucleotide sequence ID" value="XM_049455833.1"/>
</dbReference>
<reference evidence="10" key="1">
    <citation type="submission" date="2025-08" db="UniProtKB">
        <authorList>
            <consortium name="RefSeq"/>
        </authorList>
    </citation>
    <scope>IDENTIFICATION</scope>
    <source>
        <tissue evidence="10">Adult</tissue>
    </source>
</reference>
<feature type="transmembrane region" description="Helical" evidence="8">
    <location>
        <begin position="12"/>
        <end position="30"/>
    </location>
</feature>
<keyword evidence="4 8" id="KW-0808">Transferase</keyword>
<evidence type="ECO:0000256" key="5">
    <source>
        <dbReference type="ARBA" id="ARBA00022692"/>
    </source>
</evidence>
<evidence type="ECO:0000313" key="9">
    <source>
        <dbReference type="Proteomes" id="UP001652620"/>
    </source>
</evidence>
<dbReference type="GeneID" id="125778430"/>
<dbReference type="Pfam" id="PF01697">
    <property type="entry name" value="Glyco_transf_92"/>
    <property type="match status" value="1"/>
</dbReference>
<accession>A0ABM3JRE9</accession>
<keyword evidence="9" id="KW-1185">Reference proteome</keyword>
<comment type="similarity">
    <text evidence="2 8">Belongs to the glycosyltransferase 92 family.</text>
</comment>
<evidence type="ECO:0000256" key="8">
    <source>
        <dbReference type="RuleBase" id="RU366017"/>
    </source>
</evidence>
<evidence type="ECO:0000256" key="6">
    <source>
        <dbReference type="ARBA" id="ARBA00022989"/>
    </source>
</evidence>
<evidence type="ECO:0000256" key="3">
    <source>
        <dbReference type="ARBA" id="ARBA00022676"/>
    </source>
</evidence>
<evidence type="ECO:0000256" key="2">
    <source>
        <dbReference type="ARBA" id="ARBA00007647"/>
    </source>
</evidence>
<keyword evidence="3 8" id="KW-0328">Glycosyltransferase</keyword>
<keyword evidence="5 8" id="KW-0812">Transmembrane</keyword>
<proteinExistence type="inferred from homology"/>
<dbReference type="PANTHER" id="PTHR21461:SF83">
    <property type="entry name" value="GLYCOSYLTRANSFERASE FAMILY 92 PROTEIN"/>
    <property type="match status" value="1"/>
</dbReference>
<gene>
    <name evidence="10" type="primary">LOC125778430</name>
</gene>
<keyword evidence="7 8" id="KW-0472">Membrane</keyword>
<protein>
    <recommendedName>
        <fullName evidence="8">Glycosyltransferase family 92 protein</fullName>
        <ecNumber evidence="8">2.4.1.-</ecNumber>
    </recommendedName>
</protein>
<evidence type="ECO:0000256" key="1">
    <source>
        <dbReference type="ARBA" id="ARBA00004167"/>
    </source>
</evidence>
<evidence type="ECO:0000256" key="4">
    <source>
        <dbReference type="ARBA" id="ARBA00022679"/>
    </source>
</evidence>
<dbReference type="InterPro" id="IPR008166">
    <property type="entry name" value="Glyco_transf_92"/>
</dbReference>
<dbReference type="PANTHER" id="PTHR21461">
    <property type="entry name" value="GLYCOSYLTRANSFERASE FAMILY 92 PROTEIN"/>
    <property type="match status" value="1"/>
</dbReference>
<dbReference type="EC" id="2.4.1.-" evidence="8"/>
<name>A0ABM3JRE9_BACDO</name>
<evidence type="ECO:0000256" key="7">
    <source>
        <dbReference type="ARBA" id="ARBA00023136"/>
    </source>
</evidence>
<dbReference type="Proteomes" id="UP001652620">
    <property type="component" value="Chromosome 4"/>
</dbReference>
<evidence type="ECO:0000313" key="10">
    <source>
        <dbReference type="RefSeq" id="XP_049311790.1"/>
    </source>
</evidence>
<comment type="subcellular location">
    <subcellularLocation>
        <location evidence="1">Membrane</location>
        <topology evidence="1">Single-pass membrane protein</topology>
    </subcellularLocation>
</comment>
<organism evidence="9 10">
    <name type="scientific">Bactrocera dorsalis</name>
    <name type="common">Oriental fruit fly</name>
    <name type="synonym">Dacus dorsalis</name>
    <dbReference type="NCBI Taxonomy" id="27457"/>
    <lineage>
        <taxon>Eukaryota</taxon>
        <taxon>Metazoa</taxon>
        <taxon>Ecdysozoa</taxon>
        <taxon>Arthropoda</taxon>
        <taxon>Hexapoda</taxon>
        <taxon>Insecta</taxon>
        <taxon>Pterygota</taxon>
        <taxon>Neoptera</taxon>
        <taxon>Endopterygota</taxon>
        <taxon>Diptera</taxon>
        <taxon>Brachycera</taxon>
        <taxon>Muscomorpha</taxon>
        <taxon>Tephritoidea</taxon>
        <taxon>Tephritidae</taxon>
        <taxon>Bactrocera</taxon>
        <taxon>Bactrocera</taxon>
    </lineage>
</organism>
<keyword evidence="6 8" id="KW-1133">Transmembrane helix</keyword>